<accession>A0AB37HRR9</accession>
<name>A0AB37HRR9_MAMSC</name>
<keyword evidence="1" id="KW-0812">Transmembrane</keyword>
<keyword evidence="1" id="KW-1133">Transmembrane helix</keyword>
<evidence type="ECO:0000313" key="3">
    <source>
        <dbReference type="Proteomes" id="UP000640299"/>
    </source>
</evidence>
<protein>
    <submittedName>
        <fullName evidence="2">Uncharacterized protein</fullName>
    </submittedName>
</protein>
<gene>
    <name evidence="2" type="ORF">JRU67_00255</name>
</gene>
<sequence>MSEYKDDELERINKEIEAELENYDPNNDINQERKQFLSLRFLCSLILVTIILISIIRLFM</sequence>
<dbReference type="Proteomes" id="UP000640299">
    <property type="component" value="Chromosome"/>
</dbReference>
<proteinExistence type="predicted"/>
<keyword evidence="1" id="KW-0472">Membrane</keyword>
<feature type="transmembrane region" description="Helical" evidence="1">
    <location>
        <begin position="39"/>
        <end position="59"/>
    </location>
</feature>
<organism evidence="2 3">
    <name type="scientific">Mammaliicoccus sciuri</name>
    <name type="common">Staphylococcus sciuri</name>
    <dbReference type="NCBI Taxonomy" id="1296"/>
    <lineage>
        <taxon>Bacteria</taxon>
        <taxon>Bacillati</taxon>
        <taxon>Bacillota</taxon>
        <taxon>Bacilli</taxon>
        <taxon>Bacillales</taxon>
        <taxon>Staphylococcaceae</taxon>
        <taxon>Mammaliicoccus</taxon>
    </lineage>
</organism>
<dbReference type="EMBL" id="CP069389">
    <property type="protein sequence ID" value="QRN92596.1"/>
    <property type="molecule type" value="Genomic_DNA"/>
</dbReference>
<dbReference type="AlphaFoldDB" id="A0AB37HRR9"/>
<evidence type="ECO:0000313" key="2">
    <source>
        <dbReference type="EMBL" id="QRN92596.1"/>
    </source>
</evidence>
<reference evidence="2" key="1">
    <citation type="submission" date="2021-02" db="EMBL/GenBank/DDBJ databases">
        <title>cfr and optrA-positive Staphylococcus spp.</title>
        <authorList>
            <person name="Chen L."/>
        </authorList>
    </citation>
    <scope>NUCLEOTIDE SEQUENCE</scope>
    <source>
        <strain evidence="2">GDQ20D70P</strain>
    </source>
</reference>
<evidence type="ECO:0000256" key="1">
    <source>
        <dbReference type="SAM" id="Phobius"/>
    </source>
</evidence>